<dbReference type="CDD" id="cd01109">
    <property type="entry name" value="HTH_YyaN"/>
    <property type="match status" value="1"/>
</dbReference>
<evidence type="ECO:0000256" key="1">
    <source>
        <dbReference type="ARBA" id="ARBA00023125"/>
    </source>
</evidence>
<dbReference type="GO" id="GO:0003677">
    <property type="term" value="F:DNA binding"/>
    <property type="evidence" value="ECO:0007669"/>
    <property type="project" value="UniProtKB-KW"/>
</dbReference>
<organism evidence="3">
    <name type="scientific">Gordonia sp. MP11Mi</name>
    <dbReference type="NCBI Taxonomy" id="3022769"/>
    <lineage>
        <taxon>Bacteria</taxon>
        <taxon>Bacillati</taxon>
        <taxon>Actinomycetota</taxon>
        <taxon>Actinomycetes</taxon>
        <taxon>Mycobacteriales</taxon>
        <taxon>Gordoniaceae</taxon>
        <taxon>Gordonia</taxon>
    </lineage>
</organism>
<keyword evidence="1" id="KW-0238">DNA-binding</keyword>
<gene>
    <name evidence="3" type="ORF">MP11Mi_18790</name>
</gene>
<feature type="domain" description="HTH merR-type" evidence="2">
    <location>
        <begin position="14"/>
        <end position="83"/>
    </location>
</feature>
<proteinExistence type="predicted"/>
<dbReference type="SUPFAM" id="SSF46955">
    <property type="entry name" value="Putative DNA-binding domain"/>
    <property type="match status" value="1"/>
</dbReference>
<reference evidence="3" key="1">
    <citation type="submission" date="2023-06" db="EMBL/GenBank/DDBJ databases">
        <title>Gordonia sp. nov. and Pseudochrobactrum sp. nov., two species isolated from the burying beetle Nicrophorus vespilloides.</title>
        <authorList>
            <person name="Poehlein A."/>
            <person name="Guzman J."/>
            <person name="Daniel R."/>
            <person name="Vilcinskas A."/>
        </authorList>
    </citation>
    <scope>NUCLEOTIDE SEQUENCE</scope>
    <source>
        <strain evidence="3">MP11Mi</strain>
    </source>
</reference>
<dbReference type="AlphaFoldDB" id="A0AA97CX20"/>
<dbReference type="InterPro" id="IPR047057">
    <property type="entry name" value="MerR_fam"/>
</dbReference>
<accession>A0AA97CX20</accession>
<dbReference type="GO" id="GO:0003700">
    <property type="term" value="F:DNA-binding transcription factor activity"/>
    <property type="evidence" value="ECO:0007669"/>
    <property type="project" value="InterPro"/>
</dbReference>
<dbReference type="InterPro" id="IPR009061">
    <property type="entry name" value="DNA-bd_dom_put_sf"/>
</dbReference>
<dbReference type="PRINTS" id="PR00040">
    <property type="entry name" value="HTHMERR"/>
</dbReference>
<dbReference type="InterPro" id="IPR000551">
    <property type="entry name" value="MerR-type_HTH_dom"/>
</dbReference>
<dbReference type="SMART" id="SM00422">
    <property type="entry name" value="HTH_MERR"/>
    <property type="match status" value="1"/>
</dbReference>
<dbReference type="Pfam" id="PF13411">
    <property type="entry name" value="MerR_1"/>
    <property type="match status" value="1"/>
</dbReference>
<dbReference type="PROSITE" id="PS00552">
    <property type="entry name" value="HTH_MERR_1"/>
    <property type="match status" value="1"/>
</dbReference>
<dbReference type="PANTHER" id="PTHR30204">
    <property type="entry name" value="REDOX-CYCLING DRUG-SENSING TRANSCRIPTIONAL ACTIVATOR SOXR"/>
    <property type="match status" value="1"/>
</dbReference>
<dbReference type="EMBL" id="CP128986">
    <property type="protein sequence ID" value="WOC12787.1"/>
    <property type="molecule type" value="Genomic_DNA"/>
</dbReference>
<evidence type="ECO:0000259" key="2">
    <source>
        <dbReference type="PROSITE" id="PS50937"/>
    </source>
</evidence>
<dbReference type="PROSITE" id="PS50937">
    <property type="entry name" value="HTH_MERR_2"/>
    <property type="match status" value="1"/>
</dbReference>
<sequence>MHSKTYGLFMPASDLTIADVSARTGLTRDTLRWYESEGLIPAVPRNSAGVRRYDEATVRMVDLLVRLRRTGMPVAVMRDFVTLVAQGARTHGRRMRLLEDHRDEIASRIRELADDLDAVDAKIGHYRQLIDAGLDCAEQTITDPGALAEQRRTN</sequence>
<dbReference type="Gene3D" id="1.10.1660.10">
    <property type="match status" value="1"/>
</dbReference>
<dbReference type="PANTHER" id="PTHR30204:SF98">
    <property type="entry name" value="HTH-TYPE TRANSCRIPTIONAL REGULATOR ADHR"/>
    <property type="match status" value="1"/>
</dbReference>
<name>A0AA97CX20_9ACTN</name>
<evidence type="ECO:0000313" key="3">
    <source>
        <dbReference type="EMBL" id="WOC12787.1"/>
    </source>
</evidence>
<protein>
    <recommendedName>
        <fullName evidence="2">HTH merR-type domain-containing protein</fullName>
    </recommendedName>
</protein>